<dbReference type="RefSeq" id="WP_189554897.1">
    <property type="nucleotide sequence ID" value="NZ_BMTP01000035.1"/>
</dbReference>
<reference evidence="3" key="1">
    <citation type="journal article" date="2014" name="Int. J. Syst. Evol. Microbiol.">
        <title>Complete genome sequence of Corynebacterium casei LMG S-19264T (=DSM 44701T), isolated from a smear-ripened cheese.</title>
        <authorList>
            <consortium name="US DOE Joint Genome Institute (JGI-PGF)"/>
            <person name="Walter F."/>
            <person name="Albersmeier A."/>
            <person name="Kalinowski J."/>
            <person name="Ruckert C."/>
        </authorList>
    </citation>
    <scope>NUCLEOTIDE SEQUENCE</scope>
    <source>
        <strain evidence="3">JCM 4391</strain>
    </source>
</reference>
<gene>
    <name evidence="3" type="ORF">GCM10010274_65790</name>
</gene>
<dbReference type="PANTHER" id="PTHR48050:SF13">
    <property type="entry name" value="STEROL 3-BETA-GLUCOSYLTRANSFERASE UGT80A2"/>
    <property type="match status" value="1"/>
</dbReference>
<keyword evidence="4" id="KW-1185">Reference proteome</keyword>
<evidence type="ECO:0000313" key="3">
    <source>
        <dbReference type="EMBL" id="GGU68256.1"/>
    </source>
</evidence>
<proteinExistence type="predicted"/>
<dbReference type="GO" id="GO:0016758">
    <property type="term" value="F:hexosyltransferase activity"/>
    <property type="evidence" value="ECO:0007669"/>
    <property type="project" value="UniProtKB-ARBA"/>
</dbReference>
<comment type="caution">
    <text evidence="3">The sequence shown here is derived from an EMBL/GenBank/DDBJ whole genome shotgun (WGS) entry which is preliminary data.</text>
</comment>
<evidence type="ECO:0000259" key="2">
    <source>
        <dbReference type="Pfam" id="PF06722"/>
    </source>
</evidence>
<accession>A0A918M7F7</accession>
<feature type="domain" description="Erythromycin biosynthesis protein CIII-like C-terminal" evidence="2">
    <location>
        <begin position="300"/>
        <end position="398"/>
    </location>
</feature>
<dbReference type="GO" id="GO:0017000">
    <property type="term" value="P:antibiotic biosynthetic process"/>
    <property type="evidence" value="ECO:0007669"/>
    <property type="project" value="UniProtKB-ARBA"/>
</dbReference>
<sequence>MPQRISIVSLGLRGDTQPYVALGRALQRRGFDVHLVGSSRYAGLLSGTGVRFTPVEPDIESLLSSADGQRWLALGQDALPFARWMKRVVGPAVDQLLEETAAAVQESDCFIHSPFALPAASFAECMGVPSMLASFLPVHATREFPAIGFRRSMGGLGNRISLQVAEQIFWQVFRKRVNEWRGRALKLPPWPFSGPFKEARRKSRPTLYCFSPIVLGVPQDWPECAHVTGYWQLDPPTGWQPPGPLVDFVDADGAPLVYLGFGSMVAGDPEQRYGLIRSALNRVGARGVFLGDPSKTESDDLVHVVPYVPHTWLFPRVAAAVHHGGASTVGASLTAGLPTVTCPHFFDQPFWGARVHALGAGPRPLPARELTARNLADAVSAAIGDSSMRRAAAELGQRLRAESGLHKACDVIEHTLREASSSTASVRRAA</sequence>
<dbReference type="Gene3D" id="3.40.50.2000">
    <property type="entry name" value="Glycogen Phosphorylase B"/>
    <property type="match status" value="2"/>
</dbReference>
<dbReference type="InterPro" id="IPR050426">
    <property type="entry name" value="Glycosyltransferase_28"/>
</dbReference>
<evidence type="ECO:0000256" key="1">
    <source>
        <dbReference type="ARBA" id="ARBA00022679"/>
    </source>
</evidence>
<dbReference type="FunFam" id="3.40.50.2000:FF:000009">
    <property type="entry name" value="Sterol 3-beta-glucosyltransferase UGT80A2"/>
    <property type="match status" value="1"/>
</dbReference>
<dbReference type="PANTHER" id="PTHR48050">
    <property type="entry name" value="STEROL 3-BETA-GLUCOSYLTRANSFERASE"/>
    <property type="match status" value="1"/>
</dbReference>
<dbReference type="GO" id="GO:0008194">
    <property type="term" value="F:UDP-glycosyltransferase activity"/>
    <property type="evidence" value="ECO:0007669"/>
    <property type="project" value="InterPro"/>
</dbReference>
<evidence type="ECO:0000313" key="4">
    <source>
        <dbReference type="Proteomes" id="UP000636661"/>
    </source>
</evidence>
<organism evidence="3 4">
    <name type="scientific">Streptomyces lavendofoliae</name>
    <dbReference type="NCBI Taxonomy" id="67314"/>
    <lineage>
        <taxon>Bacteria</taxon>
        <taxon>Bacillati</taxon>
        <taxon>Actinomycetota</taxon>
        <taxon>Actinomycetes</taxon>
        <taxon>Kitasatosporales</taxon>
        <taxon>Streptomycetaceae</taxon>
        <taxon>Streptomyces</taxon>
    </lineage>
</organism>
<dbReference type="InterPro" id="IPR002213">
    <property type="entry name" value="UDP_glucos_trans"/>
</dbReference>
<keyword evidence="1" id="KW-0808">Transferase</keyword>
<dbReference type="CDD" id="cd03784">
    <property type="entry name" value="GT1_Gtf-like"/>
    <property type="match status" value="1"/>
</dbReference>
<name>A0A918M7F7_9ACTN</name>
<dbReference type="Proteomes" id="UP000636661">
    <property type="component" value="Unassembled WGS sequence"/>
</dbReference>
<dbReference type="AlphaFoldDB" id="A0A918M7F7"/>
<dbReference type="InterPro" id="IPR010610">
    <property type="entry name" value="EryCIII-like_C"/>
</dbReference>
<protein>
    <recommendedName>
        <fullName evidence="2">Erythromycin biosynthesis protein CIII-like C-terminal domain-containing protein</fullName>
    </recommendedName>
</protein>
<reference evidence="3" key="2">
    <citation type="submission" date="2020-09" db="EMBL/GenBank/DDBJ databases">
        <authorList>
            <person name="Sun Q."/>
            <person name="Ohkuma M."/>
        </authorList>
    </citation>
    <scope>NUCLEOTIDE SEQUENCE</scope>
    <source>
        <strain evidence="3">JCM 4391</strain>
    </source>
</reference>
<dbReference type="SUPFAM" id="SSF53756">
    <property type="entry name" value="UDP-Glycosyltransferase/glycogen phosphorylase"/>
    <property type="match status" value="1"/>
</dbReference>
<dbReference type="Pfam" id="PF06722">
    <property type="entry name" value="EryCIII-like_C"/>
    <property type="match status" value="1"/>
</dbReference>
<dbReference type="EMBL" id="BMTP01000035">
    <property type="protein sequence ID" value="GGU68256.1"/>
    <property type="molecule type" value="Genomic_DNA"/>
</dbReference>